<accession>A0A6N3A301</accession>
<dbReference type="EMBL" id="CACRUP010000010">
    <property type="protein sequence ID" value="VYT84568.1"/>
    <property type="molecule type" value="Genomic_DNA"/>
</dbReference>
<protein>
    <submittedName>
        <fullName evidence="2">Uncharacterized protein</fullName>
    </submittedName>
</protein>
<evidence type="ECO:0000313" key="2">
    <source>
        <dbReference type="EMBL" id="VYT84568.1"/>
    </source>
</evidence>
<dbReference type="RefSeq" id="WP_156700830.1">
    <property type="nucleotide sequence ID" value="NZ_CACRUP010000010.1"/>
</dbReference>
<keyword evidence="1" id="KW-1133">Transmembrane helix</keyword>
<proteinExistence type="predicted"/>
<keyword evidence="1" id="KW-0472">Membrane</keyword>
<keyword evidence="1" id="KW-0812">Transmembrane</keyword>
<organism evidence="2">
    <name type="scientific">Peptoniphilus gorbachii</name>
    <dbReference type="NCBI Taxonomy" id="411567"/>
    <lineage>
        <taxon>Bacteria</taxon>
        <taxon>Bacillati</taxon>
        <taxon>Bacillota</taxon>
        <taxon>Tissierellia</taxon>
        <taxon>Tissierellales</taxon>
        <taxon>Peptoniphilaceae</taxon>
        <taxon>Peptoniphilus</taxon>
    </lineage>
</organism>
<name>A0A6N3A301_9FIRM</name>
<evidence type="ECO:0000256" key="1">
    <source>
        <dbReference type="SAM" id="Phobius"/>
    </source>
</evidence>
<feature type="transmembrane region" description="Helical" evidence="1">
    <location>
        <begin position="7"/>
        <end position="28"/>
    </location>
</feature>
<dbReference type="AlphaFoldDB" id="A0A6N3A301"/>
<gene>
    <name evidence="2" type="ORF">PGLFYP46_01213</name>
</gene>
<reference evidence="2" key="1">
    <citation type="submission" date="2019-11" db="EMBL/GenBank/DDBJ databases">
        <authorList>
            <person name="Feng L."/>
        </authorList>
    </citation>
    <scope>NUCLEOTIDE SEQUENCE</scope>
    <source>
        <strain evidence="2">PgorbachiiLFYP46</strain>
    </source>
</reference>
<sequence length="321" mass="37247">MNKRKEGYIYIFTIILISLLALFFYFIYSYTSNTSYISLNKVEKIQANYAAESVLNIKKSEENFNKNLENLLNSHSIYKNLHCGFKPNDTEIKRLQLRMLDDDKSMKNYDLVELSTDIKYKNSLASAKIRANYINKLYKMDDGVLNSGKVNKDDLEKIKNSFEKNNWTHAKYKLINLEGDFIYGVEKGKKYIFEEVEEIDENTLEKTTKRIPRISLDNVNIIVQNSGSLKIESDINNQILVINDKVLFNDNKISGIIILNNNAQISNNCKLVGYLIDLYDKNSSISVKYHPPVLKFYGSVMPDFIKFQPISLNHYDLEDNT</sequence>